<feature type="transmembrane region" description="Helical" evidence="7">
    <location>
        <begin position="80"/>
        <end position="98"/>
    </location>
</feature>
<dbReference type="GeneID" id="114245065"/>
<evidence type="ECO:0000256" key="5">
    <source>
        <dbReference type="ARBA" id="ARBA00022989"/>
    </source>
</evidence>
<feature type="compositionally biased region" description="Polar residues" evidence="8">
    <location>
        <begin position="840"/>
        <end position="850"/>
    </location>
</feature>
<evidence type="ECO:0000256" key="1">
    <source>
        <dbReference type="ARBA" id="ARBA00004651"/>
    </source>
</evidence>
<feature type="transmembrane region" description="Helical" evidence="7">
    <location>
        <begin position="119"/>
        <end position="140"/>
    </location>
</feature>
<keyword evidence="9" id="KW-1185">Reference proteome</keyword>
<dbReference type="PANTHER" id="PTHR16024:SF4">
    <property type="entry name" value="XK-RELATED PROTEIN"/>
    <property type="match status" value="1"/>
</dbReference>
<reference evidence="10" key="1">
    <citation type="submission" date="2025-08" db="UniProtKB">
        <authorList>
            <consortium name="RefSeq"/>
        </authorList>
    </citation>
    <scope>IDENTIFICATION</scope>
    <source>
        <tissue evidence="10">Silk gland</tissue>
    </source>
</reference>
<dbReference type="InterPro" id="IPR018629">
    <property type="entry name" value="XK-rel"/>
</dbReference>
<dbReference type="GO" id="GO:0005886">
    <property type="term" value="C:plasma membrane"/>
    <property type="evidence" value="ECO:0007669"/>
    <property type="project" value="UniProtKB-SubCell"/>
</dbReference>
<evidence type="ECO:0000313" key="10">
    <source>
        <dbReference type="RefSeq" id="XP_028032870.1"/>
    </source>
</evidence>
<feature type="transmembrane region" description="Helical" evidence="7">
    <location>
        <begin position="329"/>
        <end position="350"/>
    </location>
</feature>
<feature type="region of interest" description="Disordered" evidence="8">
    <location>
        <begin position="446"/>
        <end position="468"/>
    </location>
</feature>
<comment type="similarity">
    <text evidence="2 7">Belongs to the XK family.</text>
</comment>
<keyword evidence="4 7" id="KW-0812">Transmembrane</keyword>
<dbReference type="OrthoDB" id="6356248at2759"/>
<feature type="transmembrane region" description="Helical" evidence="7">
    <location>
        <begin position="42"/>
        <end position="60"/>
    </location>
</feature>
<feature type="transmembrane region" description="Helical" evidence="7">
    <location>
        <begin position="240"/>
        <end position="259"/>
    </location>
</feature>
<dbReference type="RefSeq" id="XP_028032870.1">
    <property type="nucleotide sequence ID" value="XM_028177069.1"/>
</dbReference>
<feature type="compositionally biased region" description="Basic residues" evidence="8">
    <location>
        <begin position="870"/>
        <end position="881"/>
    </location>
</feature>
<keyword evidence="6 7" id="KW-0472">Membrane</keyword>
<feature type="region of interest" description="Disordered" evidence="8">
    <location>
        <begin position="401"/>
        <end position="434"/>
    </location>
</feature>
<name>A0A6J2JTF8_BOMMA</name>
<dbReference type="PANTHER" id="PTHR16024">
    <property type="entry name" value="XK-RELATED PROTEIN"/>
    <property type="match status" value="1"/>
</dbReference>
<dbReference type="Proteomes" id="UP000504629">
    <property type="component" value="Unplaced"/>
</dbReference>
<evidence type="ECO:0000256" key="7">
    <source>
        <dbReference type="RuleBase" id="RU910716"/>
    </source>
</evidence>
<dbReference type="Pfam" id="PF09815">
    <property type="entry name" value="XK-related"/>
    <property type="match status" value="1"/>
</dbReference>
<feature type="region of interest" description="Disordered" evidence="8">
    <location>
        <begin position="365"/>
        <end position="386"/>
    </location>
</feature>
<feature type="transmembrane region" description="Helical" evidence="7">
    <location>
        <begin position="12"/>
        <end position="35"/>
    </location>
</feature>
<feature type="transmembrane region" description="Helical" evidence="7">
    <location>
        <begin position="275"/>
        <end position="292"/>
    </location>
</feature>
<evidence type="ECO:0000256" key="2">
    <source>
        <dbReference type="ARBA" id="ARBA00008789"/>
    </source>
</evidence>
<dbReference type="KEGG" id="bman:114245065"/>
<evidence type="ECO:0000256" key="3">
    <source>
        <dbReference type="ARBA" id="ARBA00022475"/>
    </source>
</evidence>
<dbReference type="AlphaFoldDB" id="A0A6J2JTF8"/>
<sequence>MAEFLPLCDVLFNVISLAGYFCDVVFDVVMGYALLERGYKGTFAAAISIVITSLLISQVLSLRWYLHVWWASEGRKDRPPWLPILLHCLQLGVLWRYARLLVPVELRRVKHQVRDLCMLRLVHAFCEAAPMLLLQLHILFKDTAYQDLQETANELGITPEPSIDEPAANKAFAELNVISASLSLFSVCWALASFSKNVRLQNVHRLVLTWLGVIFQFLWRLGTVSARICALTVYALVYEYWVFLVIGLHWLSMFLWLISPKNVFHGERISRPRKACLSALIAFLYVFAYVNLHEHNHRQKMVTFYSVMCIENTLLVVSWWWSGRGAGSLVAGAAGSFIAGIGFMLLYYRYFHVRRLGYMLGENQQGTNSTNASTQSKNGKPSSPGDNVAIPGVFNCRFTNPVNNSAANGRKKKKPTSFVPPPAHPPAAHPAPLPAHSSAAFWRRPLAGAHPHHGGSSENEGSSVGSRVNIQQKLQEKKQKQLAELRVIEEEIKQGKLAKTTPVAAEEIYSSLQRQPIPRAKTHAEPPPWPSIELTHSYQNYPVLPHNCGLYPAYTDKQDFGAQNNEDANDLKMRRIQNRYENRTFYESPAGARSEGRPPLRSPNYIDNRTYDSNCASPRTLNSPGNYIADVASTNYDAIDKTRNGLYSEEHRQLGEYSGYCENNQYKYEGKDEYASALHNALSNVQTIDNMRSYNESGAQYGQNCERFVYSGLPGKKMEQIRKMQRCRTPEILLAPHYLEGCNRQVCCQWGPPYGNRKKEDGAPASSGEESSPDGQNRETPRPPSDIDSQISLPRSYTLPREFRYWRRRPRLRDAHVPSNNSSDGDVDSADNDSDRRSNCSATSQIQSPTYGEAYQYQPRPDLYGACPPRTRRTHGYRKQVPKPETKL</sequence>
<feature type="compositionally biased region" description="Polar residues" evidence="8">
    <location>
        <begin position="365"/>
        <end position="385"/>
    </location>
</feature>
<keyword evidence="5 7" id="KW-1133">Transmembrane helix</keyword>
<organism evidence="9 10">
    <name type="scientific">Bombyx mandarina</name>
    <name type="common">Wild silk moth</name>
    <name type="synonym">Wild silkworm</name>
    <dbReference type="NCBI Taxonomy" id="7092"/>
    <lineage>
        <taxon>Eukaryota</taxon>
        <taxon>Metazoa</taxon>
        <taxon>Ecdysozoa</taxon>
        <taxon>Arthropoda</taxon>
        <taxon>Hexapoda</taxon>
        <taxon>Insecta</taxon>
        <taxon>Pterygota</taxon>
        <taxon>Neoptera</taxon>
        <taxon>Endopterygota</taxon>
        <taxon>Lepidoptera</taxon>
        <taxon>Glossata</taxon>
        <taxon>Ditrysia</taxon>
        <taxon>Bombycoidea</taxon>
        <taxon>Bombycidae</taxon>
        <taxon>Bombycinae</taxon>
        <taxon>Bombyx</taxon>
    </lineage>
</organism>
<feature type="region of interest" description="Disordered" evidence="8">
    <location>
        <begin position="757"/>
        <end position="794"/>
    </location>
</feature>
<comment type="subcellular location">
    <subcellularLocation>
        <location evidence="1">Cell membrane</location>
        <topology evidence="1">Multi-pass membrane protein</topology>
    </subcellularLocation>
    <subcellularLocation>
        <location evidence="7">Membrane</location>
        <topology evidence="7">Multi-pass membrane protein</topology>
    </subcellularLocation>
</comment>
<keyword evidence="3" id="KW-1003">Cell membrane</keyword>
<evidence type="ECO:0000313" key="9">
    <source>
        <dbReference type="Proteomes" id="UP000504629"/>
    </source>
</evidence>
<feature type="region of interest" description="Disordered" evidence="8">
    <location>
        <begin position="582"/>
        <end position="608"/>
    </location>
</feature>
<evidence type="ECO:0000256" key="8">
    <source>
        <dbReference type="SAM" id="MobiDB-lite"/>
    </source>
</evidence>
<evidence type="ECO:0000256" key="6">
    <source>
        <dbReference type="ARBA" id="ARBA00023136"/>
    </source>
</evidence>
<feature type="compositionally biased region" description="Pro residues" evidence="8">
    <location>
        <begin position="418"/>
        <end position="433"/>
    </location>
</feature>
<evidence type="ECO:0000256" key="4">
    <source>
        <dbReference type="ARBA" id="ARBA00022692"/>
    </source>
</evidence>
<feature type="transmembrane region" description="Helical" evidence="7">
    <location>
        <begin position="304"/>
        <end position="322"/>
    </location>
</feature>
<accession>A0A6J2JTF8</accession>
<feature type="transmembrane region" description="Helical" evidence="7">
    <location>
        <begin position="206"/>
        <end position="234"/>
    </location>
</feature>
<feature type="transmembrane region" description="Helical" evidence="7">
    <location>
        <begin position="175"/>
        <end position="194"/>
    </location>
</feature>
<proteinExistence type="inferred from homology"/>
<feature type="region of interest" description="Disordered" evidence="8">
    <location>
        <begin position="814"/>
        <end position="888"/>
    </location>
</feature>
<protein>
    <recommendedName>
        <fullName evidence="7">XK-related protein</fullName>
    </recommendedName>
</protein>
<dbReference type="InterPro" id="IPR050895">
    <property type="entry name" value="XK-related_scramblase"/>
</dbReference>
<gene>
    <name evidence="10" type="primary">LOC114245065</name>
</gene>
<feature type="compositionally biased region" description="Low complexity" evidence="8">
    <location>
        <begin position="454"/>
        <end position="466"/>
    </location>
</feature>